<gene>
    <name evidence="7" type="ORF">C0039_17935</name>
</gene>
<keyword evidence="8" id="KW-1185">Reference proteome</keyword>
<evidence type="ECO:0000313" key="8">
    <source>
        <dbReference type="Proteomes" id="UP000235005"/>
    </source>
</evidence>
<comment type="caution">
    <text evidence="7">The sequence shown here is derived from an EMBL/GenBank/DDBJ whole genome shotgun (WGS) entry which is preliminary data.</text>
</comment>
<evidence type="ECO:0000256" key="2">
    <source>
        <dbReference type="ARBA" id="ARBA00022723"/>
    </source>
</evidence>
<dbReference type="SUPFAM" id="SSF53649">
    <property type="entry name" value="Alkaline phosphatase-like"/>
    <property type="match status" value="1"/>
</dbReference>
<dbReference type="Gene3D" id="3.30.1120.10">
    <property type="match status" value="1"/>
</dbReference>
<feature type="transmembrane region" description="Helical" evidence="5">
    <location>
        <begin position="434"/>
        <end position="458"/>
    </location>
</feature>
<dbReference type="PROSITE" id="PS00523">
    <property type="entry name" value="SULFATASE_1"/>
    <property type="match status" value="1"/>
</dbReference>
<evidence type="ECO:0000313" key="7">
    <source>
        <dbReference type="EMBL" id="PLW67248.1"/>
    </source>
</evidence>
<dbReference type="InterPro" id="IPR024607">
    <property type="entry name" value="Sulfatase_CS"/>
</dbReference>
<keyword evidence="5" id="KW-0472">Membrane</keyword>
<sequence length="464" mass="51549">MFTDDLGYGDIASYGAADIKTPSIDQIGEDGVRFTQFYAISPVCTPSRAGFLTGRYPVRMGIHHVFYATSVDGMPESELTIAEALRDSGYQTGMVGKWHLGHRDRFMPLNQGFDEFAGMPYSNDMVPYPFIKGTEIVDRNIDQTQLTRRLTEEATSFINANRDNPFFLYVAHAMPHVPLYSSERFSGVSARGAYGDAVEEIDWSVGEIRRALEDNGILDNTLLVFSSDNGPWRIMGDDGGSAGTLRGGKGTTFEGGMRVPTLVMFPNTIPANRVVEEPATMLDWFPTFMHFAGIEKPVGKELDGDDIHALLTGEGSQQPAPREIAYYLKGEIGAYRKGDWKLKLPFSNPLPIPDFLFPVLSPESVVGIRSHDMLLFNLKDDPSESRNLIDEHPEKVQELLQSIADWESGLGELPANITERDFYISPTVVAWLKLLAKIAASSLLILVLLSILTGFLIGRRRRRD</sequence>
<dbReference type="InterPro" id="IPR050738">
    <property type="entry name" value="Sulfatase"/>
</dbReference>
<organism evidence="7 8">
    <name type="scientific">Pseudohalioglobus lutimaris</name>
    <dbReference type="NCBI Taxonomy" id="1737061"/>
    <lineage>
        <taxon>Bacteria</taxon>
        <taxon>Pseudomonadati</taxon>
        <taxon>Pseudomonadota</taxon>
        <taxon>Gammaproteobacteria</taxon>
        <taxon>Cellvibrionales</taxon>
        <taxon>Halieaceae</taxon>
        <taxon>Pseudohalioglobus</taxon>
    </lineage>
</organism>
<accession>A0A2N5WYG1</accession>
<dbReference type="PANTHER" id="PTHR42693:SF33">
    <property type="entry name" value="ARYLSULFATASE"/>
    <property type="match status" value="1"/>
</dbReference>
<dbReference type="EMBL" id="PKUS01000033">
    <property type="protein sequence ID" value="PLW67248.1"/>
    <property type="molecule type" value="Genomic_DNA"/>
</dbReference>
<dbReference type="InterPro" id="IPR017850">
    <property type="entry name" value="Alkaline_phosphatase_core_sf"/>
</dbReference>
<evidence type="ECO:0000256" key="4">
    <source>
        <dbReference type="ARBA" id="ARBA00022837"/>
    </source>
</evidence>
<dbReference type="PROSITE" id="PS00149">
    <property type="entry name" value="SULFATASE_2"/>
    <property type="match status" value="1"/>
</dbReference>
<evidence type="ECO:0000256" key="1">
    <source>
        <dbReference type="ARBA" id="ARBA00008779"/>
    </source>
</evidence>
<dbReference type="Pfam" id="PF00884">
    <property type="entry name" value="Sulfatase"/>
    <property type="match status" value="1"/>
</dbReference>
<dbReference type="PANTHER" id="PTHR42693">
    <property type="entry name" value="ARYLSULFATASE FAMILY MEMBER"/>
    <property type="match status" value="1"/>
</dbReference>
<dbReference type="GO" id="GO:0004065">
    <property type="term" value="F:arylsulfatase activity"/>
    <property type="evidence" value="ECO:0007669"/>
    <property type="project" value="TreeGrafter"/>
</dbReference>
<reference evidence="7 8" key="1">
    <citation type="submission" date="2018-01" db="EMBL/GenBank/DDBJ databases">
        <title>The draft genome sequence of Halioglobus lutimaris HF004.</title>
        <authorList>
            <person name="Du Z.-J."/>
            <person name="Shi M.-J."/>
        </authorList>
    </citation>
    <scope>NUCLEOTIDE SEQUENCE [LARGE SCALE GENOMIC DNA]</scope>
    <source>
        <strain evidence="7 8">HF004</strain>
    </source>
</reference>
<proteinExistence type="inferred from homology"/>
<keyword evidence="5" id="KW-0812">Transmembrane</keyword>
<dbReference type="GO" id="GO:0046872">
    <property type="term" value="F:metal ion binding"/>
    <property type="evidence" value="ECO:0007669"/>
    <property type="project" value="UniProtKB-KW"/>
</dbReference>
<dbReference type="Proteomes" id="UP000235005">
    <property type="component" value="Unassembled WGS sequence"/>
</dbReference>
<dbReference type="AlphaFoldDB" id="A0A2N5WYG1"/>
<keyword evidence="4" id="KW-0106">Calcium</keyword>
<name>A0A2N5WYG1_9GAMM</name>
<keyword evidence="3" id="KW-0378">Hydrolase</keyword>
<feature type="domain" description="Sulfatase N-terminal" evidence="6">
    <location>
        <begin position="2"/>
        <end position="294"/>
    </location>
</feature>
<evidence type="ECO:0000259" key="6">
    <source>
        <dbReference type="Pfam" id="PF00884"/>
    </source>
</evidence>
<evidence type="ECO:0000256" key="5">
    <source>
        <dbReference type="SAM" id="Phobius"/>
    </source>
</evidence>
<dbReference type="CDD" id="cd16026">
    <property type="entry name" value="GALNS_like"/>
    <property type="match status" value="1"/>
</dbReference>
<evidence type="ECO:0000256" key="3">
    <source>
        <dbReference type="ARBA" id="ARBA00022801"/>
    </source>
</evidence>
<keyword evidence="2" id="KW-0479">Metal-binding</keyword>
<dbReference type="Gene3D" id="3.40.720.10">
    <property type="entry name" value="Alkaline Phosphatase, subunit A"/>
    <property type="match status" value="1"/>
</dbReference>
<dbReference type="OrthoDB" id="974590at2"/>
<keyword evidence="5" id="KW-1133">Transmembrane helix</keyword>
<protein>
    <submittedName>
        <fullName evidence="7">N-acetylgalactosamine-6-sulfatase</fullName>
    </submittedName>
</protein>
<comment type="similarity">
    <text evidence="1">Belongs to the sulfatase family.</text>
</comment>
<dbReference type="InterPro" id="IPR000917">
    <property type="entry name" value="Sulfatase_N"/>
</dbReference>